<proteinExistence type="predicted"/>
<feature type="compositionally biased region" description="Polar residues" evidence="2">
    <location>
        <begin position="290"/>
        <end position="299"/>
    </location>
</feature>
<feature type="coiled-coil region" evidence="1">
    <location>
        <begin position="224"/>
        <end position="251"/>
    </location>
</feature>
<protein>
    <submittedName>
        <fullName evidence="3">Uncharacterized protein</fullName>
    </submittedName>
</protein>
<evidence type="ECO:0000313" key="3">
    <source>
        <dbReference type="EMBL" id="KAJ2679892.1"/>
    </source>
</evidence>
<evidence type="ECO:0000256" key="2">
    <source>
        <dbReference type="SAM" id="MobiDB-lite"/>
    </source>
</evidence>
<feature type="compositionally biased region" description="Low complexity" evidence="2">
    <location>
        <begin position="459"/>
        <end position="472"/>
    </location>
</feature>
<keyword evidence="1" id="KW-0175">Coiled coil</keyword>
<name>A0A9W8L0L7_9FUNG</name>
<feature type="region of interest" description="Disordered" evidence="2">
    <location>
        <begin position="459"/>
        <end position="485"/>
    </location>
</feature>
<accession>A0A9W8L0L7</accession>
<comment type="caution">
    <text evidence="3">The sequence shown here is derived from an EMBL/GenBank/DDBJ whole genome shotgun (WGS) entry which is preliminary data.</text>
</comment>
<evidence type="ECO:0000256" key="1">
    <source>
        <dbReference type="SAM" id="Coils"/>
    </source>
</evidence>
<feature type="coiled-coil region" evidence="1">
    <location>
        <begin position="139"/>
        <end position="173"/>
    </location>
</feature>
<dbReference type="Proteomes" id="UP001151518">
    <property type="component" value="Unassembled WGS sequence"/>
</dbReference>
<reference evidence="3" key="1">
    <citation type="submission" date="2022-07" db="EMBL/GenBank/DDBJ databases">
        <title>Phylogenomic reconstructions and comparative analyses of Kickxellomycotina fungi.</title>
        <authorList>
            <person name="Reynolds N.K."/>
            <person name="Stajich J.E."/>
            <person name="Barry K."/>
            <person name="Grigoriev I.V."/>
            <person name="Crous P."/>
            <person name="Smith M.E."/>
        </authorList>
    </citation>
    <scope>NUCLEOTIDE SEQUENCE</scope>
    <source>
        <strain evidence="3">NRRL 3115</strain>
    </source>
</reference>
<evidence type="ECO:0000313" key="4">
    <source>
        <dbReference type="Proteomes" id="UP001151518"/>
    </source>
</evidence>
<sequence length="485" mass="54404">MDNNESINSITDIEVLRGYLHETTQRLQTAAQMGLELAQQNSALQSRLGAIEQTQDDMRQRLALVERDRRWMQDQSLRVDQIKASLNDIILKANGSRSHRCDQQIDRLDYAIEKLKDDINAVAQTLESVVSTRKWTTEMSAARKSLAELTDKVATLEVRLKEVQEQANTTETRHRSHHAELTRCLNENTQNIQTISEERSEAQAHINSVASHQRDIEQSLQSVIHEYNAMLNEHEQAIRVLSESHALLEAQTMAHHAHSSQYYTNSSTPSTLTPGIGKYQQILPARYSITPVSGTPKHSSTYKKRDSGIGDVQTKRPPMKQCESLDDIFANDQHDASKQKEQLGAFPSPPLSTAGEPILDLSVLGRTPVRKAASVIGTPSKTKRVRPRISSFSKVIDRASNDRLSALVSPTRIPAGFNIITTSHVGVGWGNYWEARRHRLQFDIQKRFGVPANAIIRPQNQGQNNTQQANMQSNGNFSDALDIQD</sequence>
<dbReference type="AlphaFoldDB" id="A0A9W8L0L7"/>
<feature type="region of interest" description="Disordered" evidence="2">
    <location>
        <begin position="289"/>
        <end position="317"/>
    </location>
</feature>
<dbReference type="Gene3D" id="1.10.287.1490">
    <property type="match status" value="1"/>
</dbReference>
<organism evidence="3 4">
    <name type="scientific">Coemansia spiralis</name>
    <dbReference type="NCBI Taxonomy" id="417178"/>
    <lineage>
        <taxon>Eukaryota</taxon>
        <taxon>Fungi</taxon>
        <taxon>Fungi incertae sedis</taxon>
        <taxon>Zoopagomycota</taxon>
        <taxon>Kickxellomycotina</taxon>
        <taxon>Kickxellomycetes</taxon>
        <taxon>Kickxellales</taxon>
        <taxon>Kickxellaceae</taxon>
        <taxon>Coemansia</taxon>
    </lineage>
</organism>
<dbReference type="OrthoDB" id="5596186at2759"/>
<dbReference type="EMBL" id="JANBTW010000008">
    <property type="protein sequence ID" value="KAJ2679892.1"/>
    <property type="molecule type" value="Genomic_DNA"/>
</dbReference>
<gene>
    <name evidence="3" type="ORF">GGI25_001081</name>
</gene>